<protein>
    <submittedName>
        <fullName evidence="1">Uncharacterized protein</fullName>
    </submittedName>
</protein>
<name>A0A8S5Q2Z7_9CAUD</name>
<dbReference type="EMBL" id="BK015567">
    <property type="protein sequence ID" value="DAE13530.1"/>
    <property type="molecule type" value="Genomic_DNA"/>
</dbReference>
<evidence type="ECO:0000313" key="1">
    <source>
        <dbReference type="EMBL" id="DAE13530.1"/>
    </source>
</evidence>
<reference evidence="1" key="1">
    <citation type="journal article" date="2021" name="Proc. Natl. Acad. Sci. U.S.A.">
        <title>A Catalog of Tens of Thousands of Viruses from Human Metagenomes Reveals Hidden Associations with Chronic Diseases.</title>
        <authorList>
            <person name="Tisza M.J."/>
            <person name="Buck C.B."/>
        </authorList>
    </citation>
    <scope>NUCLEOTIDE SEQUENCE</scope>
    <source>
        <strain evidence="1">CtVif31</strain>
    </source>
</reference>
<sequence length="50" mass="5551">MYIPCPKTHTLPLRCTILCVCLSIVSDSSPSIVPPLFNQVCYHSTRQTSV</sequence>
<organism evidence="1">
    <name type="scientific">Siphoviridae sp. ctVif31</name>
    <dbReference type="NCBI Taxonomy" id="2825532"/>
    <lineage>
        <taxon>Viruses</taxon>
        <taxon>Duplodnaviria</taxon>
        <taxon>Heunggongvirae</taxon>
        <taxon>Uroviricota</taxon>
        <taxon>Caudoviricetes</taxon>
    </lineage>
</organism>
<accession>A0A8S5Q2Z7</accession>
<proteinExistence type="predicted"/>